<reference evidence="2 3" key="1">
    <citation type="submission" date="2020-08" db="EMBL/GenBank/DDBJ databases">
        <title>Genomic Encyclopedia of Type Strains, Phase IV (KMG-IV): sequencing the most valuable type-strain genomes for metagenomic binning, comparative biology and taxonomic classification.</title>
        <authorList>
            <person name="Goeker M."/>
        </authorList>
    </citation>
    <scope>NUCLEOTIDE SEQUENCE [LARGE SCALE GENOMIC DNA]</scope>
    <source>
        <strain evidence="2 3">DSM 25622</strain>
    </source>
</reference>
<protein>
    <recommendedName>
        <fullName evidence="4">DUF3108 domain-containing protein</fullName>
    </recommendedName>
</protein>
<sequence length="269" mass="29443">MTPHRHGRTALLALALLGPALPAAAQPVSATYTVHAAGLTLMELQATLDITDRGYAVEFRTRMRGLASAFASGQNLARVEGVWEGDRARPRRYVSEGVWRGEPRRTVVEWPDGSPVIRVMVPPNEEEREPVSEAQQRNTVDSLSALAQLVRQVRRDGTCNGGVRVYDGRRLTEMAARTGGQERFPPARDEWSGTALRCNFEGRYMAGYRKGEDVEAARRPQTGTAWLGQPAPGLPVVPVRVEHASRWLGTLTMRLASAGPPGQLRSASN</sequence>
<evidence type="ECO:0008006" key="4">
    <source>
        <dbReference type="Google" id="ProtNLM"/>
    </source>
</evidence>
<dbReference type="InterPro" id="IPR021457">
    <property type="entry name" value="DUF3108"/>
</dbReference>
<keyword evidence="3" id="KW-1185">Reference proteome</keyword>
<keyword evidence="1" id="KW-0732">Signal</keyword>
<feature type="chain" id="PRO_5032973811" description="DUF3108 domain-containing protein" evidence="1">
    <location>
        <begin position="26"/>
        <end position="269"/>
    </location>
</feature>
<feature type="signal peptide" evidence="1">
    <location>
        <begin position="1"/>
        <end position="25"/>
    </location>
</feature>
<name>A0A840YEE5_9PROT</name>
<dbReference type="AlphaFoldDB" id="A0A840YEE5"/>
<dbReference type="Proteomes" id="UP000580654">
    <property type="component" value="Unassembled WGS sequence"/>
</dbReference>
<comment type="caution">
    <text evidence="2">The sequence shown here is derived from an EMBL/GenBank/DDBJ whole genome shotgun (WGS) entry which is preliminary data.</text>
</comment>
<dbReference type="RefSeq" id="WP_184514307.1">
    <property type="nucleotide sequence ID" value="NZ_JACIJD010000003.1"/>
</dbReference>
<proteinExistence type="predicted"/>
<accession>A0A840YEE5</accession>
<dbReference type="Pfam" id="PF11306">
    <property type="entry name" value="DUF3108"/>
    <property type="match status" value="1"/>
</dbReference>
<evidence type="ECO:0000313" key="2">
    <source>
        <dbReference type="EMBL" id="MBB5692872.1"/>
    </source>
</evidence>
<dbReference type="EMBL" id="JACIJD010000003">
    <property type="protein sequence ID" value="MBB5692872.1"/>
    <property type="molecule type" value="Genomic_DNA"/>
</dbReference>
<evidence type="ECO:0000256" key="1">
    <source>
        <dbReference type="SAM" id="SignalP"/>
    </source>
</evidence>
<gene>
    <name evidence="2" type="ORF">FHS87_000891</name>
</gene>
<organism evidence="2 3">
    <name type="scientific">Muricoccus pecuniae</name>
    <dbReference type="NCBI Taxonomy" id="693023"/>
    <lineage>
        <taxon>Bacteria</taxon>
        <taxon>Pseudomonadati</taxon>
        <taxon>Pseudomonadota</taxon>
        <taxon>Alphaproteobacteria</taxon>
        <taxon>Acetobacterales</taxon>
        <taxon>Roseomonadaceae</taxon>
        <taxon>Muricoccus</taxon>
    </lineage>
</organism>
<evidence type="ECO:0000313" key="3">
    <source>
        <dbReference type="Proteomes" id="UP000580654"/>
    </source>
</evidence>